<protein>
    <submittedName>
        <fullName evidence="1">Uncharacterized protein</fullName>
    </submittedName>
</protein>
<dbReference type="RefSeq" id="WP_381522291.1">
    <property type="nucleotide sequence ID" value="NZ_JBHULN010000005.1"/>
</dbReference>
<evidence type="ECO:0000313" key="2">
    <source>
        <dbReference type="Proteomes" id="UP001597469"/>
    </source>
</evidence>
<accession>A0ABW5M202</accession>
<sequence>MIAKADQLIESTIDTLDSGSDSVEPKDGASLISDWIKALRKEELLHSLADQLQTLYDELNTREPDGKMISALLEKLSVQTAKAARRVNRDYQDSLEDLADSLKEFSKELR</sequence>
<gene>
    <name evidence="1" type="ORF">ACFSUS_10540</name>
</gene>
<keyword evidence="2" id="KW-1185">Reference proteome</keyword>
<organism evidence="1 2">
    <name type="scientific">Spirosoma soli</name>
    <dbReference type="NCBI Taxonomy" id="1770529"/>
    <lineage>
        <taxon>Bacteria</taxon>
        <taxon>Pseudomonadati</taxon>
        <taxon>Bacteroidota</taxon>
        <taxon>Cytophagia</taxon>
        <taxon>Cytophagales</taxon>
        <taxon>Cytophagaceae</taxon>
        <taxon>Spirosoma</taxon>
    </lineage>
</organism>
<comment type="caution">
    <text evidence="1">The sequence shown here is derived from an EMBL/GenBank/DDBJ whole genome shotgun (WGS) entry which is preliminary data.</text>
</comment>
<name>A0ABW5M202_9BACT</name>
<evidence type="ECO:0000313" key="1">
    <source>
        <dbReference type="EMBL" id="MFD2571073.1"/>
    </source>
</evidence>
<dbReference type="Proteomes" id="UP001597469">
    <property type="component" value="Unassembled WGS sequence"/>
</dbReference>
<reference evidence="2" key="1">
    <citation type="journal article" date="2019" name="Int. J. Syst. Evol. Microbiol.">
        <title>The Global Catalogue of Microorganisms (GCM) 10K type strain sequencing project: providing services to taxonomists for standard genome sequencing and annotation.</title>
        <authorList>
            <consortium name="The Broad Institute Genomics Platform"/>
            <consortium name="The Broad Institute Genome Sequencing Center for Infectious Disease"/>
            <person name="Wu L."/>
            <person name="Ma J."/>
        </authorList>
    </citation>
    <scope>NUCLEOTIDE SEQUENCE [LARGE SCALE GENOMIC DNA]</scope>
    <source>
        <strain evidence="2">KCTC 42805</strain>
    </source>
</reference>
<dbReference type="EMBL" id="JBHULN010000005">
    <property type="protein sequence ID" value="MFD2571073.1"/>
    <property type="molecule type" value="Genomic_DNA"/>
</dbReference>
<proteinExistence type="predicted"/>